<sequence length="55" mass="6586">MSLGVLTILDWDLTLWHRTRGRMMAMQRRTRARVILHKNIPGWLRHIAETENFVS</sequence>
<dbReference type="EMBL" id="KQ979814">
    <property type="protein sequence ID" value="KYN19027.1"/>
    <property type="molecule type" value="Genomic_DNA"/>
</dbReference>
<accession>A0A195E282</accession>
<dbReference type="AlphaFoldDB" id="A0A195E282"/>
<name>A0A195E282_9HYME</name>
<dbReference type="Proteomes" id="UP000078492">
    <property type="component" value="Unassembled WGS sequence"/>
</dbReference>
<protein>
    <submittedName>
        <fullName evidence="1">Uncharacterized protein</fullName>
    </submittedName>
</protein>
<proteinExistence type="predicted"/>
<evidence type="ECO:0000313" key="1">
    <source>
        <dbReference type="EMBL" id="KYN19027.1"/>
    </source>
</evidence>
<organism evidence="1 2">
    <name type="scientific">Trachymyrmex cornetzi</name>
    <dbReference type="NCBI Taxonomy" id="471704"/>
    <lineage>
        <taxon>Eukaryota</taxon>
        <taxon>Metazoa</taxon>
        <taxon>Ecdysozoa</taxon>
        <taxon>Arthropoda</taxon>
        <taxon>Hexapoda</taxon>
        <taxon>Insecta</taxon>
        <taxon>Pterygota</taxon>
        <taxon>Neoptera</taxon>
        <taxon>Endopterygota</taxon>
        <taxon>Hymenoptera</taxon>
        <taxon>Apocrita</taxon>
        <taxon>Aculeata</taxon>
        <taxon>Formicoidea</taxon>
        <taxon>Formicidae</taxon>
        <taxon>Myrmicinae</taxon>
        <taxon>Trachymyrmex</taxon>
    </lineage>
</organism>
<gene>
    <name evidence="1" type="ORF">ALC57_08700</name>
</gene>
<evidence type="ECO:0000313" key="2">
    <source>
        <dbReference type="Proteomes" id="UP000078492"/>
    </source>
</evidence>
<keyword evidence="2" id="KW-1185">Reference proteome</keyword>
<reference evidence="1 2" key="1">
    <citation type="submission" date="2015-09" db="EMBL/GenBank/DDBJ databases">
        <title>Trachymyrmex cornetzi WGS genome.</title>
        <authorList>
            <person name="Nygaard S."/>
            <person name="Hu H."/>
            <person name="Boomsma J."/>
            <person name="Zhang G."/>
        </authorList>
    </citation>
    <scope>NUCLEOTIDE SEQUENCE [LARGE SCALE GENOMIC DNA]</scope>
    <source>
        <strain evidence="1">Tcor2-1</strain>
        <tissue evidence="1">Whole body</tissue>
    </source>
</reference>